<organism evidence="7 8">
    <name type="scientific">Plesiocystis pacifica SIR-1</name>
    <dbReference type="NCBI Taxonomy" id="391625"/>
    <lineage>
        <taxon>Bacteria</taxon>
        <taxon>Pseudomonadati</taxon>
        <taxon>Myxococcota</taxon>
        <taxon>Polyangia</taxon>
        <taxon>Nannocystales</taxon>
        <taxon>Nannocystaceae</taxon>
        <taxon>Plesiocystis</taxon>
    </lineage>
</organism>
<dbReference type="Proteomes" id="UP000005801">
    <property type="component" value="Unassembled WGS sequence"/>
</dbReference>
<dbReference type="STRING" id="391625.PPSIR1_14345"/>
<comment type="caution">
    <text evidence="7">The sequence shown here is derived from an EMBL/GenBank/DDBJ whole genome shotgun (WGS) entry which is preliminary data.</text>
</comment>
<feature type="region of interest" description="Disordered" evidence="5">
    <location>
        <begin position="275"/>
        <end position="307"/>
    </location>
</feature>
<dbReference type="AlphaFoldDB" id="A6GH47"/>
<dbReference type="InterPro" id="IPR008266">
    <property type="entry name" value="Tyr_kinase_AS"/>
</dbReference>
<evidence type="ECO:0000256" key="1">
    <source>
        <dbReference type="ARBA" id="ARBA00022679"/>
    </source>
</evidence>
<dbReference type="GO" id="GO:0004674">
    <property type="term" value="F:protein serine/threonine kinase activity"/>
    <property type="evidence" value="ECO:0007669"/>
    <property type="project" value="UniProtKB-KW"/>
</dbReference>
<accession>A6GH47</accession>
<keyword evidence="3 7" id="KW-0418">Kinase</keyword>
<dbReference type="InterPro" id="IPR000719">
    <property type="entry name" value="Prot_kinase_dom"/>
</dbReference>
<gene>
    <name evidence="7" type="ORF">PPSIR1_14345</name>
</gene>
<evidence type="ECO:0000259" key="6">
    <source>
        <dbReference type="PROSITE" id="PS50011"/>
    </source>
</evidence>
<evidence type="ECO:0000256" key="5">
    <source>
        <dbReference type="SAM" id="MobiDB-lite"/>
    </source>
</evidence>
<feature type="compositionally biased region" description="Basic and acidic residues" evidence="5">
    <location>
        <begin position="341"/>
        <end position="355"/>
    </location>
</feature>
<dbReference type="SUPFAM" id="SSF56112">
    <property type="entry name" value="Protein kinase-like (PK-like)"/>
    <property type="match status" value="1"/>
</dbReference>
<dbReference type="PANTHER" id="PTHR43289:SF6">
    <property type="entry name" value="SERINE_THREONINE-PROTEIN KINASE NEKL-3"/>
    <property type="match status" value="1"/>
</dbReference>
<dbReference type="Gene3D" id="3.30.200.20">
    <property type="entry name" value="Phosphorylase Kinase, domain 1"/>
    <property type="match status" value="1"/>
</dbReference>
<keyword evidence="8" id="KW-1185">Reference proteome</keyword>
<dbReference type="PROSITE" id="PS00109">
    <property type="entry name" value="PROTEIN_KINASE_TYR"/>
    <property type="match status" value="1"/>
</dbReference>
<dbReference type="Gene3D" id="1.10.510.10">
    <property type="entry name" value="Transferase(Phosphotransferase) domain 1"/>
    <property type="match status" value="1"/>
</dbReference>
<dbReference type="PROSITE" id="PS50011">
    <property type="entry name" value="PROTEIN_KINASE_DOM"/>
    <property type="match status" value="1"/>
</dbReference>
<name>A6GH47_9BACT</name>
<keyword evidence="7" id="KW-0723">Serine/threonine-protein kinase</keyword>
<dbReference type="CDD" id="cd14014">
    <property type="entry name" value="STKc_PknB_like"/>
    <property type="match status" value="1"/>
</dbReference>
<keyword evidence="2" id="KW-0547">Nucleotide-binding</keyword>
<protein>
    <submittedName>
        <fullName evidence="7">Serine/threonine protein kinase</fullName>
    </submittedName>
</protein>
<keyword evidence="4" id="KW-0067">ATP-binding</keyword>
<sequence>MAIKLLAPHLSSKTLYRRMFVDEARLTMMLSHSNIVQVFDVGVDEDRSYLVMEWVDGLDLSRLTASMRERGEVMPLPVVAHIIGEMLRGLAYAHNLSDGESCRAVVHRDISPHNVLISVSGEVKISDFGVARMMSEETSGVHVRGKLRYMPPEQVRGDSRHPATDLFAVGAVLQELLDSERFRAGLDRDALVAVVLTGEVPPLRRADLPAALIDLRDGLLEANREERFASAEDALNCLRDWSGYRNAADELADLVRSRSGLTGPRTGLTVAESGEAYEERTEGSEHAILEASDEWSRPPRAQRSAGSLVLEEPTIIDATRSQCLAGDLQTDEASRSASETTPHRRPEETHRDLAVRPKGSGQSGRSYAWVVAAALGVGIGVSVATWSGLEPVVEPDVAVQAKLEPGPVLGGPEVEVEAVAPEPAPPPPPVEAEAVAPERRAVEVGGDAVLAAAEPKPPKPDAAPAKVEFAANDYFFVWVKVGGKKLALEPVASLELAPGSHRVYLRERADAPWVSAGRIRVRAGQRYRVSMQSPAGVSLRKLP</sequence>
<evidence type="ECO:0000256" key="4">
    <source>
        <dbReference type="ARBA" id="ARBA00022840"/>
    </source>
</evidence>
<dbReference type="EMBL" id="ABCS01000114">
    <property type="protein sequence ID" value="EDM74825.1"/>
    <property type="molecule type" value="Genomic_DNA"/>
</dbReference>
<feature type="region of interest" description="Disordered" evidence="5">
    <location>
        <begin position="328"/>
        <end position="363"/>
    </location>
</feature>
<feature type="domain" description="Protein kinase" evidence="6">
    <location>
        <begin position="1"/>
        <end position="242"/>
    </location>
</feature>
<evidence type="ECO:0000256" key="2">
    <source>
        <dbReference type="ARBA" id="ARBA00022741"/>
    </source>
</evidence>
<feature type="compositionally biased region" description="Basic and acidic residues" evidence="5">
    <location>
        <begin position="277"/>
        <end position="288"/>
    </location>
</feature>
<reference evidence="7 8" key="1">
    <citation type="submission" date="2007-06" db="EMBL/GenBank/DDBJ databases">
        <authorList>
            <person name="Shimkets L."/>
            <person name="Ferriera S."/>
            <person name="Johnson J."/>
            <person name="Kravitz S."/>
            <person name="Beeson K."/>
            <person name="Sutton G."/>
            <person name="Rogers Y.-H."/>
            <person name="Friedman R."/>
            <person name="Frazier M."/>
            <person name="Venter J.C."/>
        </authorList>
    </citation>
    <scope>NUCLEOTIDE SEQUENCE [LARGE SCALE GENOMIC DNA]</scope>
    <source>
        <strain evidence="7 8">SIR-1</strain>
    </source>
</reference>
<dbReference type="PANTHER" id="PTHR43289">
    <property type="entry name" value="MITOGEN-ACTIVATED PROTEIN KINASE KINASE KINASE 20-RELATED"/>
    <property type="match status" value="1"/>
</dbReference>
<evidence type="ECO:0000313" key="8">
    <source>
        <dbReference type="Proteomes" id="UP000005801"/>
    </source>
</evidence>
<keyword evidence="1" id="KW-0808">Transferase</keyword>
<dbReference type="eggNOG" id="COG0515">
    <property type="taxonomic scope" value="Bacteria"/>
</dbReference>
<dbReference type="InterPro" id="IPR011009">
    <property type="entry name" value="Kinase-like_dom_sf"/>
</dbReference>
<proteinExistence type="predicted"/>
<dbReference type="Pfam" id="PF00069">
    <property type="entry name" value="Pkinase"/>
    <property type="match status" value="1"/>
</dbReference>
<evidence type="ECO:0000313" key="7">
    <source>
        <dbReference type="EMBL" id="EDM74825.1"/>
    </source>
</evidence>
<evidence type="ECO:0000256" key="3">
    <source>
        <dbReference type="ARBA" id="ARBA00022777"/>
    </source>
</evidence>
<dbReference type="GO" id="GO:0005524">
    <property type="term" value="F:ATP binding"/>
    <property type="evidence" value="ECO:0007669"/>
    <property type="project" value="UniProtKB-KW"/>
</dbReference>